<keyword evidence="2" id="KW-0808">Transferase</keyword>
<dbReference type="GO" id="GO:0016747">
    <property type="term" value="F:acyltransferase activity, transferring groups other than amino-acyl groups"/>
    <property type="evidence" value="ECO:0007669"/>
    <property type="project" value="InterPro"/>
</dbReference>
<proteinExistence type="predicted"/>
<reference evidence="2" key="1">
    <citation type="submission" date="2020-06" db="EMBL/GenBank/DDBJ databases">
        <title>Paenibacillus sp. nov., isolated from soil.</title>
        <authorList>
            <person name="Seo Y.L."/>
        </authorList>
    </citation>
    <scope>NUCLEOTIDE SEQUENCE [LARGE SCALE GENOMIC DNA]</scope>
    <source>
        <strain evidence="2">JW14</strain>
    </source>
</reference>
<keyword evidence="3" id="KW-1185">Reference proteome</keyword>
<dbReference type="InterPro" id="IPR016181">
    <property type="entry name" value="Acyl_CoA_acyltransferase"/>
</dbReference>
<organism evidence="2 3">
    <name type="scientific">Paenibacillus agri</name>
    <dbReference type="NCBI Taxonomy" id="2744309"/>
    <lineage>
        <taxon>Bacteria</taxon>
        <taxon>Bacillati</taxon>
        <taxon>Bacillota</taxon>
        <taxon>Bacilli</taxon>
        <taxon>Bacillales</taxon>
        <taxon>Paenibacillaceae</taxon>
        <taxon>Paenibacillus</taxon>
    </lineage>
</organism>
<dbReference type="PROSITE" id="PS51186">
    <property type="entry name" value="GNAT"/>
    <property type="match status" value="1"/>
</dbReference>
<dbReference type="SUPFAM" id="SSF55729">
    <property type="entry name" value="Acyl-CoA N-acyltransferases (Nat)"/>
    <property type="match status" value="1"/>
</dbReference>
<dbReference type="Proteomes" id="UP000564806">
    <property type="component" value="Unassembled WGS sequence"/>
</dbReference>
<dbReference type="InterPro" id="IPR000182">
    <property type="entry name" value="GNAT_dom"/>
</dbReference>
<dbReference type="EMBL" id="JABWCS010000221">
    <property type="protein sequence ID" value="NUU64399.1"/>
    <property type="molecule type" value="Genomic_DNA"/>
</dbReference>
<gene>
    <name evidence="2" type="ORF">HPT30_29000</name>
</gene>
<protein>
    <submittedName>
        <fullName evidence="2">GNAT family N-acetyltransferase</fullName>
    </submittedName>
</protein>
<evidence type="ECO:0000259" key="1">
    <source>
        <dbReference type="PROSITE" id="PS51186"/>
    </source>
</evidence>
<feature type="domain" description="N-acetyltransferase" evidence="1">
    <location>
        <begin position="28"/>
        <end position="181"/>
    </location>
</feature>
<sequence>MKLEVTLTSHDEAYIIKNLYPLYLYDLSGHYGLTEGHIPNIHGIFEDGLEFRTLMDQYDVQNIWWEKPGCLYPFLMKVDNIPAGFALIATPPHCSEGTDYFVNDFFLMQPFRGNGIAEHAAVQVFDHFKGQWELFTNPSERNIVGHKFWRRTVSNYTLGNYVEYHGNTWDGHKLIFRFNNHPSS</sequence>
<name>A0A850EXM4_9BACL</name>
<dbReference type="Pfam" id="PF00583">
    <property type="entry name" value="Acetyltransf_1"/>
    <property type="match status" value="1"/>
</dbReference>
<comment type="caution">
    <text evidence="2">The sequence shown here is derived from an EMBL/GenBank/DDBJ whole genome shotgun (WGS) entry which is preliminary data.</text>
</comment>
<accession>A0A850EXM4</accession>
<evidence type="ECO:0000313" key="3">
    <source>
        <dbReference type="Proteomes" id="UP000564806"/>
    </source>
</evidence>
<evidence type="ECO:0000313" key="2">
    <source>
        <dbReference type="EMBL" id="NUU64399.1"/>
    </source>
</evidence>
<dbReference type="AlphaFoldDB" id="A0A850EXM4"/>